<gene>
    <name evidence="1" type="ORF">ACFOYY_07285</name>
</gene>
<reference evidence="2" key="1">
    <citation type="journal article" date="2019" name="Int. J. Syst. Evol. Microbiol.">
        <title>The Global Catalogue of Microorganisms (GCM) 10K type strain sequencing project: providing services to taxonomists for standard genome sequencing and annotation.</title>
        <authorList>
            <consortium name="The Broad Institute Genomics Platform"/>
            <consortium name="The Broad Institute Genome Sequencing Center for Infectious Disease"/>
            <person name="Wu L."/>
            <person name="Ma J."/>
        </authorList>
    </citation>
    <scope>NUCLEOTIDE SEQUENCE [LARGE SCALE GENOMIC DNA]</scope>
    <source>
        <strain evidence="2">TBRC 7912</strain>
    </source>
</reference>
<proteinExistence type="predicted"/>
<dbReference type="EMBL" id="JBHSBC010000004">
    <property type="protein sequence ID" value="MFC3979916.1"/>
    <property type="molecule type" value="Genomic_DNA"/>
</dbReference>
<keyword evidence="2" id="KW-1185">Reference proteome</keyword>
<organism evidence="1 2">
    <name type="scientific">Streptosporangium jomthongense</name>
    <dbReference type="NCBI Taxonomy" id="1193683"/>
    <lineage>
        <taxon>Bacteria</taxon>
        <taxon>Bacillati</taxon>
        <taxon>Actinomycetota</taxon>
        <taxon>Actinomycetes</taxon>
        <taxon>Streptosporangiales</taxon>
        <taxon>Streptosporangiaceae</taxon>
        <taxon>Streptosporangium</taxon>
    </lineage>
</organism>
<evidence type="ECO:0000313" key="1">
    <source>
        <dbReference type="EMBL" id="MFC3979916.1"/>
    </source>
</evidence>
<accession>A0ABV8EWD4</accession>
<dbReference type="RefSeq" id="WP_352011235.1">
    <property type="nucleotide sequence ID" value="NZ_JBHSBC010000004.1"/>
</dbReference>
<dbReference type="Proteomes" id="UP001595698">
    <property type="component" value="Unassembled WGS sequence"/>
</dbReference>
<protein>
    <submittedName>
        <fullName evidence="1">Uncharacterized protein</fullName>
    </submittedName>
</protein>
<sequence>MSDEHHPYEGERWQPGDLVLDAEGGLFTRAGLADQARGKPWGYPDNRTRCLTGEPFVPEGIAGEDFPIRPLTLMLRDGRPILPGVPDDISAIDGTAARDAAVASGVGGLFLAATAFDPDGAGDVRAARLRADLLDSVVIVDNVRDLHRMFRGAADGLLVALAEAQQNDPDL</sequence>
<comment type="caution">
    <text evidence="1">The sequence shown here is derived from an EMBL/GenBank/DDBJ whole genome shotgun (WGS) entry which is preliminary data.</text>
</comment>
<evidence type="ECO:0000313" key="2">
    <source>
        <dbReference type="Proteomes" id="UP001595698"/>
    </source>
</evidence>
<name>A0ABV8EWD4_9ACTN</name>